<accession>A0A5J4V7G4</accession>
<organism evidence="2 3">
    <name type="scientific">Streblomastix strix</name>
    <dbReference type="NCBI Taxonomy" id="222440"/>
    <lineage>
        <taxon>Eukaryota</taxon>
        <taxon>Metamonada</taxon>
        <taxon>Preaxostyla</taxon>
        <taxon>Oxymonadida</taxon>
        <taxon>Streblomastigidae</taxon>
        <taxon>Streblomastix</taxon>
    </lineage>
</organism>
<evidence type="ECO:0000256" key="1">
    <source>
        <dbReference type="SAM" id="MobiDB-lite"/>
    </source>
</evidence>
<name>A0A5J4V7G4_9EUKA</name>
<proteinExistence type="predicted"/>
<feature type="region of interest" description="Disordered" evidence="1">
    <location>
        <begin position="1"/>
        <end position="38"/>
    </location>
</feature>
<sequence length="218" mass="26096">MELDEDDSHHHHHDHDHDHDHSHRHDKERNDTVDQLDLGIGMKRRRVISREGSENRQNDDDWAECLHREVDRQQLRKFRVQRNRREQTRRPVQDSVYIATLRTAQKEAFRRRNDISPNLDEESCVSWTSQESINQETDIPVANFRAARQLLAAQVHSDEDEAMRLRIEYQADYHLKSNKEQKEASDHKWDQHPSMYPKYKGRQPNRIIAQFTLIRAGI</sequence>
<evidence type="ECO:0000313" key="2">
    <source>
        <dbReference type="EMBL" id="KAA6378075.1"/>
    </source>
</evidence>
<dbReference type="AlphaFoldDB" id="A0A5J4V7G4"/>
<gene>
    <name evidence="2" type="ORF">EZS28_026398</name>
</gene>
<dbReference type="EMBL" id="SNRW01009397">
    <property type="protein sequence ID" value="KAA6378075.1"/>
    <property type="molecule type" value="Genomic_DNA"/>
</dbReference>
<feature type="compositionally biased region" description="Basic and acidic residues" evidence="1">
    <location>
        <begin position="177"/>
        <end position="191"/>
    </location>
</feature>
<protein>
    <submittedName>
        <fullName evidence="2">Uncharacterized protein</fullName>
    </submittedName>
</protein>
<evidence type="ECO:0000313" key="3">
    <source>
        <dbReference type="Proteomes" id="UP000324800"/>
    </source>
</evidence>
<feature type="region of interest" description="Disordered" evidence="1">
    <location>
        <begin position="177"/>
        <end position="200"/>
    </location>
</feature>
<dbReference type="Proteomes" id="UP000324800">
    <property type="component" value="Unassembled WGS sequence"/>
</dbReference>
<reference evidence="2 3" key="1">
    <citation type="submission" date="2019-03" db="EMBL/GenBank/DDBJ databases">
        <title>Single cell metagenomics reveals metabolic interactions within the superorganism composed of flagellate Streblomastix strix and complex community of Bacteroidetes bacteria on its surface.</title>
        <authorList>
            <person name="Treitli S.C."/>
            <person name="Kolisko M."/>
            <person name="Husnik F."/>
            <person name="Keeling P."/>
            <person name="Hampl V."/>
        </authorList>
    </citation>
    <scope>NUCLEOTIDE SEQUENCE [LARGE SCALE GENOMIC DNA]</scope>
    <source>
        <strain evidence="2">ST1C</strain>
    </source>
</reference>
<comment type="caution">
    <text evidence="2">The sequence shown here is derived from an EMBL/GenBank/DDBJ whole genome shotgun (WGS) entry which is preliminary data.</text>
</comment>
<feature type="compositionally biased region" description="Basic and acidic residues" evidence="1">
    <location>
        <begin position="15"/>
        <end position="32"/>
    </location>
</feature>